<dbReference type="EMBL" id="QJKJ01002006">
    <property type="protein sequence ID" value="RDY04817.1"/>
    <property type="molecule type" value="Genomic_DNA"/>
</dbReference>
<keyword evidence="3" id="KW-0540">Nuclease</keyword>
<dbReference type="Pfam" id="PF17917">
    <property type="entry name" value="RT_RNaseH"/>
    <property type="match status" value="1"/>
</dbReference>
<dbReference type="InterPro" id="IPR041373">
    <property type="entry name" value="RT_RNaseH"/>
</dbReference>
<proteinExistence type="predicted"/>
<evidence type="ECO:0000256" key="6">
    <source>
        <dbReference type="ARBA" id="ARBA00022918"/>
    </source>
</evidence>
<comment type="caution">
    <text evidence="9">The sequence shown here is derived from an EMBL/GenBank/DDBJ whole genome shotgun (WGS) entry which is preliminary data.</text>
</comment>
<dbReference type="InterPro" id="IPR043502">
    <property type="entry name" value="DNA/RNA_pol_sf"/>
</dbReference>
<keyword evidence="7" id="KW-0812">Transmembrane</keyword>
<dbReference type="GO" id="GO:0004519">
    <property type="term" value="F:endonuclease activity"/>
    <property type="evidence" value="ECO:0007669"/>
    <property type="project" value="UniProtKB-KW"/>
</dbReference>
<feature type="transmembrane region" description="Helical" evidence="7">
    <location>
        <begin position="326"/>
        <end position="344"/>
    </location>
</feature>
<feature type="domain" description="Reverse transcriptase RNase H-like" evidence="8">
    <location>
        <begin position="2"/>
        <end position="83"/>
    </location>
</feature>
<reference evidence="9" key="1">
    <citation type="submission" date="2018-05" db="EMBL/GenBank/DDBJ databases">
        <title>Draft genome of Mucuna pruriens seed.</title>
        <authorList>
            <person name="Nnadi N.E."/>
            <person name="Vos R."/>
            <person name="Hasami M.H."/>
            <person name="Devisetty U.K."/>
            <person name="Aguiy J.C."/>
        </authorList>
    </citation>
    <scope>NUCLEOTIDE SEQUENCE [LARGE SCALE GENOMIC DNA]</scope>
    <source>
        <strain evidence="9">JCA_2017</strain>
    </source>
</reference>
<gene>
    <name evidence="9" type="primary">pol</name>
    <name evidence="9" type="ORF">CR513_11421</name>
</gene>
<evidence type="ECO:0000259" key="8">
    <source>
        <dbReference type="Pfam" id="PF17917"/>
    </source>
</evidence>
<evidence type="ECO:0000256" key="3">
    <source>
        <dbReference type="ARBA" id="ARBA00022722"/>
    </source>
</evidence>
<dbReference type="OrthoDB" id="111931at2759"/>
<evidence type="ECO:0000256" key="1">
    <source>
        <dbReference type="ARBA" id="ARBA00022679"/>
    </source>
</evidence>
<keyword evidence="1" id="KW-0808">Transferase</keyword>
<keyword evidence="5" id="KW-0378">Hydrolase</keyword>
<dbReference type="CDD" id="cd09274">
    <property type="entry name" value="RNase_HI_RT_Ty3"/>
    <property type="match status" value="1"/>
</dbReference>
<keyword evidence="7" id="KW-0472">Membrane</keyword>
<accession>A0A371HPX8</accession>
<dbReference type="GO" id="GO:0016787">
    <property type="term" value="F:hydrolase activity"/>
    <property type="evidence" value="ECO:0007669"/>
    <property type="project" value="UniProtKB-KW"/>
</dbReference>
<keyword evidence="4" id="KW-0255">Endonuclease</keyword>
<protein>
    <submittedName>
        <fullName evidence="9">Retrovirus-related Pol polyprotein from transposon 17.6</fullName>
    </submittedName>
</protein>
<dbReference type="GO" id="GO:0003964">
    <property type="term" value="F:RNA-directed DNA polymerase activity"/>
    <property type="evidence" value="ECO:0007669"/>
    <property type="project" value="UniProtKB-KW"/>
</dbReference>
<evidence type="ECO:0000256" key="4">
    <source>
        <dbReference type="ARBA" id="ARBA00022759"/>
    </source>
</evidence>
<evidence type="ECO:0000256" key="2">
    <source>
        <dbReference type="ARBA" id="ARBA00022695"/>
    </source>
</evidence>
<organism evidence="9 10">
    <name type="scientific">Mucuna pruriens</name>
    <name type="common">Velvet bean</name>
    <name type="synonym">Dolichos pruriens</name>
    <dbReference type="NCBI Taxonomy" id="157652"/>
    <lineage>
        <taxon>Eukaryota</taxon>
        <taxon>Viridiplantae</taxon>
        <taxon>Streptophyta</taxon>
        <taxon>Embryophyta</taxon>
        <taxon>Tracheophyta</taxon>
        <taxon>Spermatophyta</taxon>
        <taxon>Magnoliopsida</taxon>
        <taxon>eudicotyledons</taxon>
        <taxon>Gunneridae</taxon>
        <taxon>Pentapetalae</taxon>
        <taxon>rosids</taxon>
        <taxon>fabids</taxon>
        <taxon>Fabales</taxon>
        <taxon>Fabaceae</taxon>
        <taxon>Papilionoideae</taxon>
        <taxon>50 kb inversion clade</taxon>
        <taxon>NPAAA clade</taxon>
        <taxon>indigoferoid/millettioid clade</taxon>
        <taxon>Phaseoleae</taxon>
        <taxon>Mucuna</taxon>
    </lineage>
</organism>
<dbReference type="PANTHER" id="PTHR34072:SF52">
    <property type="entry name" value="RIBONUCLEASE H"/>
    <property type="match status" value="1"/>
</dbReference>
<keyword evidence="2" id="KW-0548">Nucleotidyltransferase</keyword>
<keyword evidence="10" id="KW-1185">Reference proteome</keyword>
<evidence type="ECO:0000256" key="5">
    <source>
        <dbReference type="ARBA" id="ARBA00022801"/>
    </source>
</evidence>
<keyword evidence="6" id="KW-0695">RNA-directed DNA polymerase</keyword>
<dbReference type="SUPFAM" id="SSF56672">
    <property type="entry name" value="DNA/RNA polymerases"/>
    <property type="match status" value="1"/>
</dbReference>
<evidence type="ECO:0000256" key="7">
    <source>
        <dbReference type="SAM" id="Phobius"/>
    </source>
</evidence>
<name>A0A371HPX8_MUCPR</name>
<evidence type="ECO:0000313" key="9">
    <source>
        <dbReference type="EMBL" id="RDY04817.1"/>
    </source>
</evidence>
<keyword evidence="7" id="KW-1133">Transmembrane helix</keyword>
<sequence>MCVFMQKGKVMAHASRKLRIHEGNYPTHDLELAAVVFSLKIWRHYVYGARFEVFSDHKSLKYLFDQRELNIRQIRWMEFLKDYDFELKYHLRKANIVADTFSRKSLHVASLMVQEMNLLEEFRDMTLNVSLNVLSLMHDAVQLIYLAGEDPSLGTCQINVHREIGVLESVREDHSKDMLRACVLDEGGSWNKTWHPIRLFMGESVDPLYRENVHSSKQVKELYRQEEKAFRILGRKHSREVNEGQKTKSSFHGSLSNPIRSQTCFLPIGSLTTIVKSPRCLPCFTTLEKSTRTLRNKTIPLVKVISEGLTPEEATWELEEDVMRHYLYLINLLLLTYYMLVYLMG</sequence>
<dbReference type="AlphaFoldDB" id="A0A371HPX8"/>
<dbReference type="Proteomes" id="UP000257109">
    <property type="component" value="Unassembled WGS sequence"/>
</dbReference>
<evidence type="ECO:0000313" key="10">
    <source>
        <dbReference type="Proteomes" id="UP000257109"/>
    </source>
</evidence>
<feature type="non-terminal residue" evidence="9">
    <location>
        <position position="1"/>
    </location>
</feature>
<dbReference type="PANTHER" id="PTHR34072">
    <property type="entry name" value="ENZYMATIC POLYPROTEIN-RELATED"/>
    <property type="match status" value="1"/>
</dbReference>